<dbReference type="AlphaFoldDB" id="A0A558BHH6"/>
<dbReference type="EMBL" id="VMRX01000002">
    <property type="protein sequence ID" value="TVT35971.1"/>
    <property type="molecule type" value="Genomic_DNA"/>
</dbReference>
<keyword evidence="1" id="KW-0548">Nucleotidyltransferase</keyword>
<dbReference type="GO" id="GO:0008781">
    <property type="term" value="F:N-acylneuraminate cytidylyltransferase activity"/>
    <property type="evidence" value="ECO:0007669"/>
    <property type="project" value="TreeGrafter"/>
</dbReference>
<sequence>MLTITCFLPCRKGSERVPKKNIRPIAGREFGLLEIKLQQLLACRRIDQVLLSTNDPDIIRYAQTVGDQKLVIRERDDALASSDTSTDELIEYAGEQIPEGDILWTHVTSPFLNAETYDRMIGEYLQRREEGYDSLMSVTEIRGFLWDKSGPVNYDRAVEKWPRTQTLEPLYEVNSAVFLAPADVYRTGADRIGERPFKYVLDKIQGFDIDWEDDFLIAEAMLSAGSGLT</sequence>
<dbReference type="InterPro" id="IPR029044">
    <property type="entry name" value="Nucleotide-diphossugar_trans"/>
</dbReference>
<proteinExistence type="predicted"/>
<gene>
    <name evidence="1" type="ORF">FHK81_01795</name>
</gene>
<accession>A0A558BHH6</accession>
<dbReference type="InterPro" id="IPR050793">
    <property type="entry name" value="CMP-NeuNAc_synthase"/>
</dbReference>
<protein>
    <submittedName>
        <fullName evidence="1">Acylneuraminate cytidylyltransferase family protein</fullName>
    </submittedName>
</protein>
<evidence type="ECO:0000313" key="2">
    <source>
        <dbReference type="Proteomes" id="UP000319142"/>
    </source>
</evidence>
<dbReference type="SUPFAM" id="SSF53448">
    <property type="entry name" value="Nucleotide-diphospho-sugar transferases"/>
    <property type="match status" value="1"/>
</dbReference>
<keyword evidence="1" id="KW-0808">Transferase</keyword>
<dbReference type="PANTHER" id="PTHR21485:SF6">
    <property type="entry name" value="N-ACYLNEURAMINATE CYTIDYLYLTRANSFERASE-RELATED"/>
    <property type="match status" value="1"/>
</dbReference>
<organism evidence="1 2">
    <name type="scientific">Marinobacter vinifirmus</name>
    <dbReference type="NCBI Taxonomy" id="355591"/>
    <lineage>
        <taxon>Bacteria</taxon>
        <taxon>Pseudomonadati</taxon>
        <taxon>Pseudomonadota</taxon>
        <taxon>Gammaproteobacteria</taxon>
        <taxon>Pseudomonadales</taxon>
        <taxon>Marinobacteraceae</taxon>
        <taxon>Marinobacter</taxon>
    </lineage>
</organism>
<dbReference type="Pfam" id="PF02348">
    <property type="entry name" value="CTP_transf_3"/>
    <property type="match status" value="1"/>
</dbReference>
<dbReference type="Proteomes" id="UP000319142">
    <property type="component" value="Unassembled WGS sequence"/>
</dbReference>
<comment type="caution">
    <text evidence="1">The sequence shown here is derived from an EMBL/GenBank/DDBJ whole genome shotgun (WGS) entry which is preliminary data.</text>
</comment>
<evidence type="ECO:0000313" key="1">
    <source>
        <dbReference type="EMBL" id="TVT35971.1"/>
    </source>
</evidence>
<name>A0A558BHH6_9GAMM</name>
<dbReference type="CDD" id="cd02513">
    <property type="entry name" value="CMP-NeuAc_Synthase"/>
    <property type="match status" value="1"/>
</dbReference>
<dbReference type="InterPro" id="IPR003329">
    <property type="entry name" value="Cytidylyl_trans"/>
</dbReference>
<dbReference type="Gene3D" id="3.90.550.10">
    <property type="entry name" value="Spore Coat Polysaccharide Biosynthesis Protein SpsA, Chain A"/>
    <property type="match status" value="1"/>
</dbReference>
<dbReference type="PANTHER" id="PTHR21485">
    <property type="entry name" value="HAD SUPERFAMILY MEMBERS CMAS AND KDSC"/>
    <property type="match status" value="1"/>
</dbReference>
<reference evidence="1 2" key="1">
    <citation type="submission" date="2019-07" db="EMBL/GenBank/DDBJ databases">
        <title>The pathways for chlorine oxyanion respiration interact through the shared metabolite chlorate.</title>
        <authorList>
            <person name="Barnum T.P."/>
            <person name="Cheng Y."/>
            <person name="Hill K.A."/>
            <person name="Lucas L.N."/>
            <person name="Carlson H.K."/>
            <person name="Coates J.D."/>
        </authorList>
    </citation>
    <scope>NUCLEOTIDE SEQUENCE [LARGE SCALE GENOMIC DNA]</scope>
    <source>
        <strain evidence="1">UCB</strain>
    </source>
</reference>